<protein>
    <recommendedName>
        <fullName evidence="3">Glycine-rich domain-containing protein-like</fullName>
    </recommendedName>
</protein>
<dbReference type="Proteomes" id="UP000327191">
    <property type="component" value="Unassembled WGS sequence"/>
</dbReference>
<gene>
    <name evidence="1" type="ORF">PS938_00964</name>
</gene>
<dbReference type="RefSeq" id="WP_150672096.1">
    <property type="nucleotide sequence ID" value="NZ_CABVJE010000003.1"/>
</dbReference>
<dbReference type="EMBL" id="CABVJE010000003">
    <property type="protein sequence ID" value="VVP84079.1"/>
    <property type="molecule type" value="Genomic_DNA"/>
</dbReference>
<evidence type="ECO:0000313" key="2">
    <source>
        <dbReference type="Proteomes" id="UP000327191"/>
    </source>
</evidence>
<sequence length="161" mass="18995">MSQTYQEIVKTLPHSMTLPHLSTPSLEDAIAHINKMDFSLIKKKITTPDPLLCRTWSIVEAEIGIQYYKNFLFLNKKYLPSHPIIPPLLEVDEIWHHHILDTRQYYIDSMAIFGYYLHHYPYFGARGDEDLQHLNIAFEESQKLYELEFGSRMISIWSPPE</sequence>
<proteinExistence type="predicted"/>
<accession>A0A5E7SCW2</accession>
<name>A0A5E7SCW2_PSEFL</name>
<evidence type="ECO:0000313" key="1">
    <source>
        <dbReference type="EMBL" id="VVP84079.1"/>
    </source>
</evidence>
<dbReference type="AlphaFoldDB" id="A0A5E7SCW2"/>
<reference evidence="1 2" key="1">
    <citation type="submission" date="2019-09" db="EMBL/GenBank/DDBJ databases">
        <authorList>
            <person name="Chandra G."/>
            <person name="Truman W A."/>
        </authorList>
    </citation>
    <scope>NUCLEOTIDE SEQUENCE [LARGE SCALE GENOMIC DNA]</scope>
    <source>
        <strain evidence="1">PS938</strain>
    </source>
</reference>
<dbReference type="OrthoDB" id="278697at2"/>
<evidence type="ECO:0008006" key="3">
    <source>
        <dbReference type="Google" id="ProtNLM"/>
    </source>
</evidence>
<organism evidence="1 2">
    <name type="scientific">Pseudomonas fluorescens</name>
    <dbReference type="NCBI Taxonomy" id="294"/>
    <lineage>
        <taxon>Bacteria</taxon>
        <taxon>Pseudomonadati</taxon>
        <taxon>Pseudomonadota</taxon>
        <taxon>Gammaproteobacteria</taxon>
        <taxon>Pseudomonadales</taxon>
        <taxon>Pseudomonadaceae</taxon>
        <taxon>Pseudomonas</taxon>
    </lineage>
</organism>